<feature type="signal peptide" evidence="3">
    <location>
        <begin position="1"/>
        <end position="25"/>
    </location>
</feature>
<name>A0AAV0JUQ6_9ROSI</name>
<dbReference type="Pfam" id="PF04043">
    <property type="entry name" value="PMEI"/>
    <property type="match status" value="1"/>
</dbReference>
<keyword evidence="1 3" id="KW-0732">Signal</keyword>
<dbReference type="PANTHER" id="PTHR31080">
    <property type="entry name" value="PECTINESTERASE INHIBITOR-LIKE"/>
    <property type="match status" value="1"/>
</dbReference>
<dbReference type="GO" id="GO:0004857">
    <property type="term" value="F:enzyme inhibitor activity"/>
    <property type="evidence" value="ECO:0007669"/>
    <property type="project" value="InterPro"/>
</dbReference>
<dbReference type="CDD" id="cd15798">
    <property type="entry name" value="PMEI-like_3"/>
    <property type="match status" value="1"/>
</dbReference>
<comment type="similarity">
    <text evidence="2">Belongs to the PMEI family.</text>
</comment>
<proteinExistence type="inferred from homology"/>
<dbReference type="NCBIfam" id="TIGR01614">
    <property type="entry name" value="PME_inhib"/>
    <property type="match status" value="1"/>
</dbReference>
<gene>
    <name evidence="5" type="ORF">LITE_LOCUS16024</name>
</gene>
<dbReference type="SMART" id="SM00856">
    <property type="entry name" value="PMEI"/>
    <property type="match status" value="1"/>
</dbReference>
<dbReference type="EMBL" id="CAMGYJ010000005">
    <property type="protein sequence ID" value="CAI0413661.1"/>
    <property type="molecule type" value="Genomic_DNA"/>
</dbReference>
<reference evidence="5" key="1">
    <citation type="submission" date="2022-08" db="EMBL/GenBank/DDBJ databases">
        <authorList>
            <person name="Gutierrez-Valencia J."/>
        </authorList>
    </citation>
    <scope>NUCLEOTIDE SEQUENCE</scope>
</reference>
<keyword evidence="6" id="KW-1185">Reference proteome</keyword>
<evidence type="ECO:0000313" key="5">
    <source>
        <dbReference type="EMBL" id="CAI0413661.1"/>
    </source>
</evidence>
<evidence type="ECO:0000256" key="2">
    <source>
        <dbReference type="ARBA" id="ARBA00038471"/>
    </source>
</evidence>
<dbReference type="PANTHER" id="PTHR31080:SF118">
    <property type="entry name" value="PECTINESTERASE INHIBITOR 10"/>
    <property type="match status" value="1"/>
</dbReference>
<dbReference type="InterPro" id="IPR006501">
    <property type="entry name" value="Pectinesterase_inhib_dom"/>
</dbReference>
<evidence type="ECO:0000256" key="3">
    <source>
        <dbReference type="SAM" id="SignalP"/>
    </source>
</evidence>
<feature type="chain" id="PRO_5043953590" description="Pectinesterase inhibitor domain-containing protein" evidence="3">
    <location>
        <begin position="26"/>
        <end position="214"/>
    </location>
</feature>
<organism evidence="5 6">
    <name type="scientific">Linum tenue</name>
    <dbReference type="NCBI Taxonomy" id="586396"/>
    <lineage>
        <taxon>Eukaryota</taxon>
        <taxon>Viridiplantae</taxon>
        <taxon>Streptophyta</taxon>
        <taxon>Embryophyta</taxon>
        <taxon>Tracheophyta</taxon>
        <taxon>Spermatophyta</taxon>
        <taxon>Magnoliopsida</taxon>
        <taxon>eudicotyledons</taxon>
        <taxon>Gunneridae</taxon>
        <taxon>Pentapetalae</taxon>
        <taxon>rosids</taxon>
        <taxon>fabids</taxon>
        <taxon>Malpighiales</taxon>
        <taxon>Linaceae</taxon>
        <taxon>Linum</taxon>
    </lineage>
</organism>
<evidence type="ECO:0000259" key="4">
    <source>
        <dbReference type="SMART" id="SM00856"/>
    </source>
</evidence>
<sequence length="214" mass="23204">MRSLSVAAAIFAVVFSTQLINSILAVPSPTAAKPQRRNPSTDFIRTSCKSTMYPMRCYRTLSPYASEIGSDPKKLAMKALNVTLKVTKSASKLMKRMSRIPGVPAALADCVEEVEDAVDELGKSIGEMGRAPAQGPEFCRMIGDVQTWVSAAETDDDTCTDGFEEVPTDSPGVKRNVKKIVEKHVGRIARFTSNALALVNLYASSSSRSRHVKC</sequence>
<dbReference type="SUPFAM" id="SSF101148">
    <property type="entry name" value="Plant invertase/pectin methylesterase inhibitor"/>
    <property type="match status" value="1"/>
</dbReference>
<dbReference type="AlphaFoldDB" id="A0AAV0JUQ6"/>
<accession>A0AAV0JUQ6</accession>
<protein>
    <recommendedName>
        <fullName evidence="4">Pectinesterase inhibitor domain-containing protein</fullName>
    </recommendedName>
</protein>
<dbReference type="Gene3D" id="1.20.140.40">
    <property type="entry name" value="Invertase/pectin methylesterase inhibitor family protein"/>
    <property type="match status" value="1"/>
</dbReference>
<feature type="domain" description="Pectinesterase inhibitor" evidence="4">
    <location>
        <begin position="39"/>
        <end position="198"/>
    </location>
</feature>
<dbReference type="InterPro" id="IPR035513">
    <property type="entry name" value="Invertase/methylesterase_inhib"/>
</dbReference>
<comment type="caution">
    <text evidence="5">The sequence shown here is derived from an EMBL/GenBank/DDBJ whole genome shotgun (WGS) entry which is preliminary data.</text>
</comment>
<dbReference type="InterPro" id="IPR051955">
    <property type="entry name" value="PME_Inhibitor"/>
</dbReference>
<evidence type="ECO:0000313" key="6">
    <source>
        <dbReference type="Proteomes" id="UP001154282"/>
    </source>
</evidence>
<evidence type="ECO:0000256" key="1">
    <source>
        <dbReference type="ARBA" id="ARBA00022729"/>
    </source>
</evidence>
<dbReference type="Proteomes" id="UP001154282">
    <property type="component" value="Unassembled WGS sequence"/>
</dbReference>